<dbReference type="GO" id="GO:0090729">
    <property type="term" value="F:toxin activity"/>
    <property type="evidence" value="ECO:0007669"/>
    <property type="project" value="UniProtKB-KW"/>
</dbReference>
<dbReference type="InterPro" id="IPR000772">
    <property type="entry name" value="Ricin_B_lectin"/>
</dbReference>
<dbReference type="Gene3D" id="4.10.470.10">
    <property type="entry name" value="Ricin (A Subunit), domain 2"/>
    <property type="match status" value="1"/>
</dbReference>
<dbReference type="PRINTS" id="PR00396">
    <property type="entry name" value="SHIGARICIN"/>
</dbReference>
<keyword evidence="4" id="KW-0800">Toxin</keyword>
<organism evidence="8 9">
    <name type="scientific">Gossypium anomalum</name>
    <dbReference type="NCBI Taxonomy" id="47600"/>
    <lineage>
        <taxon>Eukaryota</taxon>
        <taxon>Viridiplantae</taxon>
        <taxon>Streptophyta</taxon>
        <taxon>Embryophyta</taxon>
        <taxon>Tracheophyta</taxon>
        <taxon>Spermatophyta</taxon>
        <taxon>Magnoliopsida</taxon>
        <taxon>eudicotyledons</taxon>
        <taxon>Gunneridae</taxon>
        <taxon>Pentapetalae</taxon>
        <taxon>rosids</taxon>
        <taxon>malvids</taxon>
        <taxon>Malvales</taxon>
        <taxon>Malvaceae</taxon>
        <taxon>Malvoideae</taxon>
        <taxon>Gossypium</taxon>
    </lineage>
</organism>
<dbReference type="PANTHER" id="PTHR33453">
    <property type="match status" value="1"/>
</dbReference>
<sequence length="805" mass="90736">MKLWIVLLAVICTSWLSMVEKLPRITTIQNENKPIGIFREVRFTTEGANRRSYQIFMNELYDALTERADNGGVIPVLPSPLPEPDDHRQYVLVELSNEYQSVKLALNVSDMYIFGYHPGDGDTSYFFDGVEEDVRNALFPDSTVRRDLPYTGMYGSLENYAGVNDRRDIPLGTGELSQHINYMNIITQLDSSTLAKALLVCIQMVSEAVRLRNLQHKILEVADPDADGTYGVYYPDLLMTQYEGAWGKISVAVQSTTNGIFTRPVPLKKSDREFFDLKSVKEVIFIVGIISKKCNERGNVQIFPTSTSASESSSLLPIPMRSTSLESNDDTCEIALAPTSYITGRNGLCVDVYQESYRNGNKIILSKCGQNKASQLWELRMYDNTIRSGGKCLTTTGYNSGSYVMIHDCETAISDATKWEIQSDGAIRNPKSELVLTASEDSWGVINLVVDKNIYASKQAWYASNITKPPVTTIVGYQGLCLLAFQSSVWLELCVSYNIEQQWAIYPDGTIRPPKNQDGCLKYANAGEDVVRVGTCDGGTEERWRFQSDGTILHVVTRKVMDVKDTTAILPEITVNNYNRRNTQIWFQLWIVLLAIIFTSWLSMVEKRPRITTIQNENKPIGIFREYDALTERADKSGVIPVLPSPLPEPDDHRQYVLGELSNEYQSIKLALNVSDVYILGYHLGDSDTSYFFKGVEEDVHSTVRRVLQYSGMYGSLEIYSGVNDRRGIPLGIDQLPQHINYVNIITQLDSGSIARALLVCIQMVSEAVRLRNLQHMELIMKVSRERSLKPSNLQQMESVQDQFV</sequence>
<dbReference type="Gene3D" id="2.80.10.50">
    <property type="match status" value="2"/>
</dbReference>
<dbReference type="SUPFAM" id="SSF56371">
    <property type="entry name" value="Ribosome inactivating proteins (RIP)"/>
    <property type="match status" value="2"/>
</dbReference>
<dbReference type="Pfam" id="PF00161">
    <property type="entry name" value="RIP"/>
    <property type="match status" value="2"/>
</dbReference>
<dbReference type="InterPro" id="IPR001574">
    <property type="entry name" value="Ribosome_inactivat_prot"/>
</dbReference>
<dbReference type="PANTHER" id="PTHR33453:SF34">
    <property type="entry name" value="RIBOSOME-INACTIVATING PROTEIN"/>
    <property type="match status" value="1"/>
</dbReference>
<dbReference type="GO" id="GO:0006952">
    <property type="term" value="P:defense response"/>
    <property type="evidence" value="ECO:0007669"/>
    <property type="project" value="UniProtKB-KW"/>
</dbReference>
<evidence type="ECO:0000256" key="4">
    <source>
        <dbReference type="RuleBase" id="RU004915"/>
    </source>
</evidence>
<keyword evidence="4" id="KW-0611">Plant defense</keyword>
<keyword evidence="6" id="KW-0732">Signal</keyword>
<comment type="function">
    <text evidence="4">The A chain is responsible for inhibiting protein synthesis through the catalytic inactivation of 60S ribosomal subunits by removing adenine from position 4,324 of 28S rRNA. The B chain binds to cell receptors and probably facilitates the entry into the cell of the A chain; B chains are also responsible for cell agglutination (lectin activity).</text>
</comment>
<evidence type="ECO:0000313" key="9">
    <source>
        <dbReference type="Proteomes" id="UP000701853"/>
    </source>
</evidence>
<keyword evidence="2" id="KW-1015">Disulfide bond</keyword>
<dbReference type="CDD" id="cd23443">
    <property type="entry name" value="beta-trefoil_Ricin_RIPs_II_rpt1"/>
    <property type="match status" value="1"/>
</dbReference>
<evidence type="ECO:0000256" key="2">
    <source>
        <dbReference type="ARBA" id="ARBA00023157"/>
    </source>
</evidence>
<dbReference type="Proteomes" id="UP000701853">
    <property type="component" value="Chromosome 13"/>
</dbReference>
<accession>A0A8J6CMI4</accession>
<comment type="catalytic activity">
    <reaction evidence="4">
        <text>Endohydrolysis of the N-glycosidic bond at one specific adenosine on the 28S rRNA.</text>
        <dbReference type="EC" id="3.2.2.22"/>
    </reaction>
</comment>
<dbReference type="Gene3D" id="3.40.420.10">
    <property type="entry name" value="Ricin (A subunit), domain 1"/>
    <property type="match status" value="2"/>
</dbReference>
<gene>
    <name evidence="8" type="ORF">CXB51_035177</name>
</gene>
<keyword evidence="5" id="KW-0472">Membrane</keyword>
<dbReference type="InterPro" id="IPR016138">
    <property type="entry name" value="Ribosome_inactivat_prot_sub1"/>
</dbReference>
<evidence type="ECO:0000259" key="7">
    <source>
        <dbReference type="SMART" id="SM00458"/>
    </source>
</evidence>
<feature type="transmembrane region" description="Helical" evidence="5">
    <location>
        <begin position="585"/>
        <end position="605"/>
    </location>
</feature>
<proteinExistence type="inferred from homology"/>
<reference evidence="8 9" key="1">
    <citation type="journal article" date="2021" name="bioRxiv">
        <title>The Gossypium anomalum genome as a resource for cotton improvement and evolutionary analysis of hybrid incompatibility.</title>
        <authorList>
            <person name="Grover C.E."/>
            <person name="Yuan D."/>
            <person name="Arick M.A."/>
            <person name="Miller E.R."/>
            <person name="Hu G."/>
            <person name="Peterson D.G."/>
            <person name="Wendel J.F."/>
            <person name="Udall J.A."/>
        </authorList>
    </citation>
    <scope>NUCLEOTIDE SEQUENCE [LARGE SCALE GENOMIC DNA]</scope>
    <source>
        <strain evidence="8">JFW-Udall</strain>
        <tissue evidence="8">Leaf</tissue>
    </source>
</reference>
<dbReference type="EMBL" id="JAHUZN010000013">
    <property type="protein sequence ID" value="KAG8473213.1"/>
    <property type="molecule type" value="Genomic_DNA"/>
</dbReference>
<dbReference type="CDD" id="cd23444">
    <property type="entry name" value="beta-trefoil_Ricin_RIPs_II_rpt2"/>
    <property type="match status" value="1"/>
</dbReference>
<evidence type="ECO:0000313" key="8">
    <source>
        <dbReference type="EMBL" id="KAG8473213.1"/>
    </source>
</evidence>
<dbReference type="Pfam" id="PF00652">
    <property type="entry name" value="Ricin_B_lectin"/>
    <property type="match status" value="2"/>
</dbReference>
<dbReference type="OrthoDB" id="1642280at2759"/>
<feature type="chain" id="PRO_5035284840" description="Ribosome-inactivating protein" evidence="6">
    <location>
        <begin position="20"/>
        <end position="805"/>
    </location>
</feature>
<keyword evidence="9" id="KW-1185">Reference proteome</keyword>
<name>A0A8J6CMI4_9ROSI</name>
<dbReference type="GO" id="GO:0030598">
    <property type="term" value="F:rRNA N-glycosylase activity"/>
    <property type="evidence" value="ECO:0007669"/>
    <property type="project" value="UniProtKB-EC"/>
</dbReference>
<protein>
    <recommendedName>
        <fullName evidence="4">Ribosome-inactivating protein</fullName>
    </recommendedName>
    <component>
        <recommendedName>
            <fullName evidence="4">Ribosome-inactivating protein chain A</fullName>
        </recommendedName>
        <alternativeName>
            <fullName evidence="4">rRNA N-glycosidase</fullName>
            <ecNumber evidence="4">3.2.2.22</ecNumber>
        </alternativeName>
    </component>
    <component>
        <recommendedName>
            <fullName evidence="4">Ribosome-inactivating protein chain B</fullName>
        </recommendedName>
    </component>
</protein>
<dbReference type="EC" id="3.2.2.22" evidence="4"/>
<feature type="domain" description="Ricin B lectin" evidence="7">
    <location>
        <begin position="468"/>
        <end position="588"/>
    </location>
</feature>
<evidence type="ECO:0000256" key="1">
    <source>
        <dbReference type="ARBA" id="ARBA00010414"/>
    </source>
</evidence>
<feature type="signal peptide" evidence="6">
    <location>
        <begin position="1"/>
        <end position="19"/>
    </location>
</feature>
<keyword evidence="3" id="KW-0325">Glycoprotein</keyword>
<comment type="subunit">
    <text evidence="4">Might form dimers or tetramers of disulfide-linked A and B chains.</text>
</comment>
<dbReference type="SMART" id="SM00458">
    <property type="entry name" value="RICIN"/>
    <property type="match status" value="2"/>
</dbReference>
<evidence type="ECO:0000256" key="6">
    <source>
        <dbReference type="SAM" id="SignalP"/>
    </source>
</evidence>
<keyword evidence="5" id="KW-0812">Transmembrane</keyword>
<dbReference type="InterPro" id="IPR017989">
    <property type="entry name" value="Ribosome_inactivat_1/2"/>
</dbReference>
<feature type="domain" description="Ricin B lectin" evidence="7">
    <location>
        <begin position="337"/>
        <end position="464"/>
    </location>
</feature>
<evidence type="ECO:0000256" key="3">
    <source>
        <dbReference type="ARBA" id="ARBA00023180"/>
    </source>
</evidence>
<comment type="similarity">
    <text evidence="1">In the N-terminal section; belongs to the ribosome-inactivating protein family. Type 2 RIP subfamily.</text>
</comment>
<dbReference type="PROSITE" id="PS50231">
    <property type="entry name" value="RICIN_B_LECTIN"/>
    <property type="match status" value="2"/>
</dbReference>
<comment type="caution">
    <text evidence="8">The sequence shown here is derived from an EMBL/GenBank/DDBJ whole genome shotgun (WGS) entry which is preliminary data.</text>
</comment>
<dbReference type="GO" id="GO:0017148">
    <property type="term" value="P:negative regulation of translation"/>
    <property type="evidence" value="ECO:0007669"/>
    <property type="project" value="UniProtKB-KW"/>
</dbReference>
<dbReference type="InterPro" id="IPR016139">
    <property type="entry name" value="Ribosome_inactivat_prot_sub2"/>
</dbReference>
<keyword evidence="5" id="KW-1133">Transmembrane helix</keyword>
<keyword evidence="4" id="KW-0378">Hydrolase</keyword>
<dbReference type="AlphaFoldDB" id="A0A8J6CMI4"/>
<keyword evidence="4" id="KW-0652">Protein synthesis inhibitor</keyword>
<comment type="similarity">
    <text evidence="4">Belongs to the ribosome-inactivating protein family.</text>
</comment>
<dbReference type="InterPro" id="IPR036041">
    <property type="entry name" value="Ribosome-inact_prot_sf"/>
</dbReference>
<dbReference type="SUPFAM" id="SSF50370">
    <property type="entry name" value="Ricin B-like lectins"/>
    <property type="match status" value="2"/>
</dbReference>
<dbReference type="InterPro" id="IPR035992">
    <property type="entry name" value="Ricin_B-like_lectins"/>
</dbReference>
<evidence type="ECO:0000256" key="5">
    <source>
        <dbReference type="SAM" id="Phobius"/>
    </source>
</evidence>